<feature type="region of interest" description="Disordered" evidence="1">
    <location>
        <begin position="77"/>
        <end position="116"/>
    </location>
</feature>
<keyword evidence="3" id="KW-1185">Reference proteome</keyword>
<reference evidence="2" key="1">
    <citation type="journal article" date="2023" name="Science">
        <title>Genome structures resolve the early diversification of teleost fishes.</title>
        <authorList>
            <person name="Parey E."/>
            <person name="Louis A."/>
            <person name="Montfort J."/>
            <person name="Bouchez O."/>
            <person name="Roques C."/>
            <person name="Iampietro C."/>
            <person name="Lluch J."/>
            <person name="Castinel A."/>
            <person name="Donnadieu C."/>
            <person name="Desvignes T."/>
            <person name="Floi Bucao C."/>
            <person name="Jouanno E."/>
            <person name="Wen M."/>
            <person name="Mejri S."/>
            <person name="Dirks R."/>
            <person name="Jansen H."/>
            <person name="Henkel C."/>
            <person name="Chen W.J."/>
            <person name="Zahm M."/>
            <person name="Cabau C."/>
            <person name="Klopp C."/>
            <person name="Thompson A.W."/>
            <person name="Robinson-Rechavi M."/>
            <person name="Braasch I."/>
            <person name="Lecointre G."/>
            <person name="Bobe J."/>
            <person name="Postlethwait J.H."/>
            <person name="Berthelot C."/>
            <person name="Roest Crollius H."/>
            <person name="Guiguen Y."/>
        </authorList>
    </citation>
    <scope>NUCLEOTIDE SEQUENCE</scope>
    <source>
        <strain evidence="2">NC1722</strain>
    </source>
</reference>
<comment type="caution">
    <text evidence="2">The sequence shown here is derived from an EMBL/GenBank/DDBJ whole genome shotgun (WGS) entry which is preliminary data.</text>
</comment>
<name>A0AAD7S0J1_9TELE</name>
<protein>
    <submittedName>
        <fullName evidence="2">Uncharacterized protein</fullName>
    </submittedName>
</protein>
<dbReference type="EMBL" id="JAINUG010000133">
    <property type="protein sequence ID" value="KAJ8393781.1"/>
    <property type="molecule type" value="Genomic_DNA"/>
</dbReference>
<proteinExistence type="predicted"/>
<dbReference type="Proteomes" id="UP001221898">
    <property type="component" value="Unassembled WGS sequence"/>
</dbReference>
<sequence length="116" mass="12519">MLMSFLIDADAPFVEGVGFESPALEKSRGWEGGGEGAVCGKKRVMVVPTRRAKPEERIKGPCRTAYDVILGSSHPLAEPAGSCDSLRSTPPARHRAGPGKESWIKQTGGWRTITKR</sequence>
<gene>
    <name evidence="2" type="ORF">AAFF_G00056960</name>
</gene>
<accession>A0AAD7S0J1</accession>
<evidence type="ECO:0000313" key="2">
    <source>
        <dbReference type="EMBL" id="KAJ8393781.1"/>
    </source>
</evidence>
<organism evidence="2 3">
    <name type="scientific">Aldrovandia affinis</name>
    <dbReference type="NCBI Taxonomy" id="143900"/>
    <lineage>
        <taxon>Eukaryota</taxon>
        <taxon>Metazoa</taxon>
        <taxon>Chordata</taxon>
        <taxon>Craniata</taxon>
        <taxon>Vertebrata</taxon>
        <taxon>Euteleostomi</taxon>
        <taxon>Actinopterygii</taxon>
        <taxon>Neopterygii</taxon>
        <taxon>Teleostei</taxon>
        <taxon>Notacanthiformes</taxon>
        <taxon>Halosauridae</taxon>
        <taxon>Aldrovandia</taxon>
    </lineage>
</organism>
<evidence type="ECO:0000313" key="3">
    <source>
        <dbReference type="Proteomes" id="UP001221898"/>
    </source>
</evidence>
<evidence type="ECO:0000256" key="1">
    <source>
        <dbReference type="SAM" id="MobiDB-lite"/>
    </source>
</evidence>
<dbReference type="AlphaFoldDB" id="A0AAD7S0J1"/>